<dbReference type="AlphaFoldDB" id="A0A2T7PS24"/>
<protein>
    <recommendedName>
        <fullName evidence="5">Lysophosphatidic acid phosphatase type 6</fullName>
    </recommendedName>
</protein>
<dbReference type="Pfam" id="PF00328">
    <property type="entry name" value="His_Phos_2"/>
    <property type="match status" value="2"/>
</dbReference>
<feature type="chain" id="PRO_5015711454" description="Lysophosphatidic acid phosphatase type 6" evidence="2">
    <location>
        <begin position="22"/>
        <end position="466"/>
    </location>
</feature>
<dbReference type="EMBL" id="PZQS01000002">
    <property type="protein sequence ID" value="PVD36224.1"/>
    <property type="molecule type" value="Genomic_DNA"/>
</dbReference>
<organism evidence="3 4">
    <name type="scientific">Pomacea canaliculata</name>
    <name type="common">Golden apple snail</name>
    <dbReference type="NCBI Taxonomy" id="400727"/>
    <lineage>
        <taxon>Eukaryota</taxon>
        <taxon>Metazoa</taxon>
        <taxon>Spiralia</taxon>
        <taxon>Lophotrochozoa</taxon>
        <taxon>Mollusca</taxon>
        <taxon>Gastropoda</taxon>
        <taxon>Caenogastropoda</taxon>
        <taxon>Architaenioglossa</taxon>
        <taxon>Ampullarioidea</taxon>
        <taxon>Ampullariidae</taxon>
        <taxon>Pomacea</taxon>
    </lineage>
</organism>
<comment type="caution">
    <text evidence="3">The sequence shown here is derived from an EMBL/GenBank/DDBJ whole genome shotgun (WGS) entry which is preliminary data.</text>
</comment>
<evidence type="ECO:0000256" key="1">
    <source>
        <dbReference type="ARBA" id="ARBA00005375"/>
    </source>
</evidence>
<dbReference type="GO" id="GO:0005739">
    <property type="term" value="C:mitochondrion"/>
    <property type="evidence" value="ECO:0007669"/>
    <property type="project" value="TreeGrafter"/>
</dbReference>
<comment type="similarity">
    <text evidence="1">Belongs to the histidine acid phosphatase family.</text>
</comment>
<dbReference type="InterPro" id="IPR029033">
    <property type="entry name" value="His_PPase_superfam"/>
</dbReference>
<dbReference type="GO" id="GO:0052642">
    <property type="term" value="F:lysophosphatidic acid phosphatase activity"/>
    <property type="evidence" value="ECO:0007669"/>
    <property type="project" value="TreeGrafter"/>
</dbReference>
<dbReference type="Proteomes" id="UP000245119">
    <property type="component" value="Linkage Group LG2"/>
</dbReference>
<dbReference type="Gene3D" id="3.40.50.1240">
    <property type="entry name" value="Phosphoglycerate mutase-like"/>
    <property type="match status" value="1"/>
</dbReference>
<dbReference type="InterPro" id="IPR050645">
    <property type="entry name" value="Histidine_acid_phosphatase"/>
</dbReference>
<evidence type="ECO:0008006" key="5">
    <source>
        <dbReference type="Google" id="ProtNLM"/>
    </source>
</evidence>
<reference evidence="3 4" key="1">
    <citation type="submission" date="2018-04" db="EMBL/GenBank/DDBJ databases">
        <title>The genome of golden apple snail Pomacea canaliculata provides insight into stress tolerance and invasive adaptation.</title>
        <authorList>
            <person name="Liu C."/>
            <person name="Liu B."/>
            <person name="Ren Y."/>
            <person name="Zhang Y."/>
            <person name="Wang H."/>
            <person name="Li S."/>
            <person name="Jiang F."/>
            <person name="Yin L."/>
            <person name="Zhang G."/>
            <person name="Qian W."/>
            <person name="Fan W."/>
        </authorList>
    </citation>
    <scope>NUCLEOTIDE SEQUENCE [LARGE SCALE GENOMIC DNA]</scope>
    <source>
        <strain evidence="3">SZHN2017</strain>
        <tissue evidence="3">Muscle</tissue>
    </source>
</reference>
<evidence type="ECO:0000313" key="3">
    <source>
        <dbReference type="EMBL" id="PVD36224.1"/>
    </source>
</evidence>
<dbReference type="OrthoDB" id="10257284at2759"/>
<feature type="signal peptide" evidence="2">
    <location>
        <begin position="1"/>
        <end position="21"/>
    </location>
</feature>
<accession>A0A2T7PS24</accession>
<dbReference type="PROSITE" id="PS00778">
    <property type="entry name" value="HIS_ACID_PHOSPHAT_2"/>
    <property type="match status" value="1"/>
</dbReference>
<evidence type="ECO:0000256" key="2">
    <source>
        <dbReference type="SAM" id="SignalP"/>
    </source>
</evidence>
<gene>
    <name evidence="3" type="ORF">C0Q70_03200</name>
</gene>
<dbReference type="GO" id="GO:2001311">
    <property type="term" value="P:lysobisphosphatidic acid metabolic process"/>
    <property type="evidence" value="ECO:0007669"/>
    <property type="project" value="TreeGrafter"/>
</dbReference>
<dbReference type="CDD" id="cd07061">
    <property type="entry name" value="HP_HAP_like"/>
    <property type="match status" value="1"/>
</dbReference>
<sequence>MIRTIRFTGFIGGAICGVCLAKVSAKADLDSATVSPMESDKLTPTADSAIQIPQLKLKQVQVFFRHGARTPLHLTPGIEEVSYLQGTVLKDVPHTVFKYEVVILPDMVPSQGHSSMEEHYQKLQLKGGGYAGNLTAYGQEMMYSFGKSLRTFYGDQLKFLPKEYNGKDIYVQSTNINRTVVSARCVLAGMFGKQSLNKSGPVQIRVLSSIDEILYPNTRACSVLQKANHAVIFHFDRIPGIKEDLEFIEKILGYDSQATGHKLDFVSLRDDFVARITHGYSIPENIVPYMNMIDKNATKILYYAMCGQHEAERPVVTRLAVGPALQSALDAMSRCIQGQETPKIYLYSTHDSTMVALLESTGLFNWQWPPFAADLRFELYEDDDKQHWVRVLYCGEEKAIRGCNKPLCKFEDFKQSLVPYTIQKAEYKKLCSSPILEQIAASLLQHDQGEVETPEIKELSEIPAGM</sequence>
<dbReference type="PANTHER" id="PTHR11567">
    <property type="entry name" value="ACID PHOSPHATASE-RELATED"/>
    <property type="match status" value="1"/>
</dbReference>
<keyword evidence="2" id="KW-0732">Signal</keyword>
<proteinExistence type="inferred from homology"/>
<dbReference type="InterPro" id="IPR000560">
    <property type="entry name" value="His_Pase_clade-2"/>
</dbReference>
<dbReference type="SUPFAM" id="SSF53254">
    <property type="entry name" value="Phosphoglycerate mutase-like"/>
    <property type="match status" value="1"/>
</dbReference>
<evidence type="ECO:0000313" key="4">
    <source>
        <dbReference type="Proteomes" id="UP000245119"/>
    </source>
</evidence>
<name>A0A2T7PS24_POMCA</name>
<dbReference type="InterPro" id="IPR033379">
    <property type="entry name" value="Acid_Pase_AS"/>
</dbReference>
<keyword evidence="4" id="KW-1185">Reference proteome</keyword>
<dbReference type="PANTHER" id="PTHR11567:SF202">
    <property type="entry name" value="LYSOPHOSPHATIDIC ACID PHOSPHATASE TYPE 6"/>
    <property type="match status" value="1"/>
</dbReference>